<dbReference type="Pfam" id="PF01263">
    <property type="entry name" value="Aldose_epim"/>
    <property type="match status" value="1"/>
</dbReference>
<proteinExistence type="predicted"/>
<dbReference type="InterPro" id="IPR011013">
    <property type="entry name" value="Gal_mutarotase_sf_dom"/>
</dbReference>
<reference evidence="1 2" key="1">
    <citation type="submission" date="2023-07" db="EMBL/GenBank/DDBJ databases">
        <title>Sequencing the genomes of 1000 actinobacteria strains.</title>
        <authorList>
            <person name="Klenk H.-P."/>
        </authorList>
    </citation>
    <scope>NUCLEOTIDE SEQUENCE [LARGE SCALE GENOMIC DNA]</scope>
    <source>
        <strain evidence="1 2">DSM 14555</strain>
    </source>
</reference>
<dbReference type="EC" id="5.1.3.3" evidence="1"/>
<dbReference type="CDD" id="cd09022">
    <property type="entry name" value="Aldose_epim_Ec_YihR"/>
    <property type="match status" value="1"/>
</dbReference>
<gene>
    <name evidence="1" type="ORF">JOE69_001313</name>
</gene>
<dbReference type="SUPFAM" id="SSF74650">
    <property type="entry name" value="Galactose mutarotase-like"/>
    <property type="match status" value="1"/>
</dbReference>
<evidence type="ECO:0000313" key="2">
    <source>
        <dbReference type="Proteomes" id="UP001185069"/>
    </source>
</evidence>
<keyword evidence="2" id="KW-1185">Reference proteome</keyword>
<keyword evidence="1" id="KW-0413">Isomerase</keyword>
<organism evidence="1 2">
    <name type="scientific">Arthrobacter russicus</name>
    <dbReference type="NCBI Taxonomy" id="172040"/>
    <lineage>
        <taxon>Bacteria</taxon>
        <taxon>Bacillati</taxon>
        <taxon>Actinomycetota</taxon>
        <taxon>Actinomycetes</taxon>
        <taxon>Micrococcales</taxon>
        <taxon>Micrococcaceae</taxon>
        <taxon>Arthrobacter</taxon>
    </lineage>
</organism>
<dbReference type="InterPro" id="IPR014718">
    <property type="entry name" value="GH-type_carb-bd"/>
</dbReference>
<dbReference type="EMBL" id="JAVDQF010000001">
    <property type="protein sequence ID" value="MDR6269075.1"/>
    <property type="molecule type" value="Genomic_DNA"/>
</dbReference>
<accession>A0ABU1J9H3</accession>
<sequence>MKDFPAPAAAPELPGSMLRIRAAGAEAVISRLAACLRSYARSGVQLTEPALHEPVAPGGSGLTLAPWPNRVAGGRWLLGGVEQQLDITEVARGHAIHGLLRNAEYAVLAESDVAVQLAARIYPQHGYPFQLLHVVDYRIADDGSLQVRQTLRNESAAAAPAALGAHPYLRLGDLPADALTLTVPATRFLSADEALIPQGEHAVGAEQDLRAGRPLAALEMDRAYTGLAADRDGWVRSTLSAADGRSVSLRQDDTCLYVHIFATSGYPGRNKAVAIEPMSAPANAFNSAEGLRWLQPGESFSIEWGIESVL</sequence>
<name>A0ABU1J9H3_9MICC</name>
<comment type="caution">
    <text evidence="1">The sequence shown here is derived from an EMBL/GenBank/DDBJ whole genome shotgun (WGS) entry which is preliminary data.</text>
</comment>
<dbReference type="GO" id="GO:0004034">
    <property type="term" value="F:aldose 1-epimerase activity"/>
    <property type="evidence" value="ECO:0007669"/>
    <property type="project" value="UniProtKB-EC"/>
</dbReference>
<dbReference type="Gene3D" id="2.70.98.10">
    <property type="match status" value="1"/>
</dbReference>
<dbReference type="InterPro" id="IPR008183">
    <property type="entry name" value="Aldose_1/G6P_1-epimerase"/>
</dbReference>
<dbReference type="Proteomes" id="UP001185069">
    <property type="component" value="Unassembled WGS sequence"/>
</dbReference>
<dbReference type="InterPro" id="IPR037480">
    <property type="entry name" value="YihR-like"/>
</dbReference>
<protein>
    <submittedName>
        <fullName evidence="1">Aldose 1-epimerase</fullName>
        <ecNumber evidence="1">5.1.3.3</ecNumber>
    </submittedName>
</protein>
<evidence type="ECO:0000313" key="1">
    <source>
        <dbReference type="EMBL" id="MDR6269075.1"/>
    </source>
</evidence>
<dbReference type="RefSeq" id="WP_309797109.1">
    <property type="nucleotide sequence ID" value="NZ_BAAAHY010000001.1"/>
</dbReference>